<comment type="caution">
    <text evidence="1">The sequence shown here is derived from an EMBL/GenBank/DDBJ whole genome shotgun (WGS) entry which is preliminary data.</text>
</comment>
<dbReference type="STRING" id="649747.HMPREF0083_05004"/>
<organism evidence="1 2">
    <name type="scientific">Aneurinibacillus aneurinilyticus ATCC 12856</name>
    <dbReference type="NCBI Taxonomy" id="649747"/>
    <lineage>
        <taxon>Bacteria</taxon>
        <taxon>Bacillati</taxon>
        <taxon>Bacillota</taxon>
        <taxon>Bacilli</taxon>
        <taxon>Bacillales</taxon>
        <taxon>Paenibacillaceae</taxon>
        <taxon>Aneurinibacillus group</taxon>
        <taxon>Aneurinibacillus</taxon>
    </lineage>
</organism>
<reference evidence="1 2" key="1">
    <citation type="submission" date="2013-08" db="EMBL/GenBank/DDBJ databases">
        <authorList>
            <person name="Weinstock G."/>
            <person name="Sodergren E."/>
            <person name="Wylie T."/>
            <person name="Fulton L."/>
            <person name="Fulton R."/>
            <person name="Fronick C."/>
            <person name="O'Laughlin M."/>
            <person name="Godfrey J."/>
            <person name="Miner T."/>
            <person name="Herter B."/>
            <person name="Appelbaum E."/>
            <person name="Cordes M."/>
            <person name="Lek S."/>
            <person name="Wollam A."/>
            <person name="Pepin K.H."/>
            <person name="Palsikar V.B."/>
            <person name="Mitreva M."/>
            <person name="Wilson R.K."/>
        </authorList>
    </citation>
    <scope>NUCLEOTIDE SEQUENCE [LARGE SCALE GENOMIC DNA]</scope>
    <source>
        <strain evidence="1 2">ATCC 12856</strain>
    </source>
</reference>
<gene>
    <name evidence="1" type="ORF">HMPREF0083_05004</name>
</gene>
<proteinExistence type="predicted"/>
<dbReference type="EMBL" id="AWSJ01000305">
    <property type="protein sequence ID" value="ERI06882.1"/>
    <property type="molecule type" value="Genomic_DNA"/>
</dbReference>
<sequence>MAVAPVLSAHGSSFLSLILNKYNIQSKTSLSEDFFYLSSLDLYKVIITCMIRKAKKR</sequence>
<evidence type="ECO:0000313" key="1">
    <source>
        <dbReference type="EMBL" id="ERI06882.1"/>
    </source>
</evidence>
<accession>U1Y3Y7</accession>
<evidence type="ECO:0000313" key="2">
    <source>
        <dbReference type="Proteomes" id="UP000016511"/>
    </source>
</evidence>
<protein>
    <submittedName>
        <fullName evidence="1">Uncharacterized protein</fullName>
    </submittedName>
</protein>
<dbReference type="AlphaFoldDB" id="U1Y3Y7"/>
<name>U1Y3Y7_ANEAE</name>
<keyword evidence="2" id="KW-1185">Reference proteome</keyword>
<dbReference type="HOGENOM" id="CLU_2986486_0_0_9"/>
<dbReference type="Proteomes" id="UP000016511">
    <property type="component" value="Unassembled WGS sequence"/>
</dbReference>